<keyword evidence="2" id="KW-0808">Transferase</keyword>
<proteinExistence type="predicted"/>
<sequence length="236" mass="25763">MKTVVAIRHVAFEDLGSFASVLAQRGFSLRYLEAGVDQLDDLDPSEPDVLVVLGGPIGAYEESNYPFIRDELRLLEKRLQADRPTLGICLGAQLMARALGARVYPGPRKEIGWMPLHLSPEGQVVPLAHVDGALTSMLHWHGDTFDLPAGATRLASTDLYPNQAFSWGRSALALQCHPEVRAGQLERWLIGHASELAGAGISIPDLRAESARLAPTLEQQGQRFFDAWLTAVDAHP</sequence>
<reference evidence="2 3" key="1">
    <citation type="submission" date="2019-11" db="EMBL/GenBank/DDBJ databases">
        <title>Whole-genome sequence of the anaerobic purple sulfur bacterium Allochromatium palmeri DSM 15591.</title>
        <authorList>
            <person name="Kyndt J.A."/>
            <person name="Meyer T.E."/>
        </authorList>
    </citation>
    <scope>NUCLEOTIDE SEQUENCE [LARGE SCALE GENOMIC DNA]</scope>
    <source>
        <strain evidence="2 3">DSM 15591</strain>
    </source>
</reference>
<dbReference type="CDD" id="cd01741">
    <property type="entry name" value="GATase1_1"/>
    <property type="match status" value="1"/>
</dbReference>
<feature type="domain" description="Glutamine amidotransferase" evidence="1">
    <location>
        <begin position="23"/>
        <end position="184"/>
    </location>
</feature>
<dbReference type="AlphaFoldDB" id="A0A6N8E6C2"/>
<dbReference type="GO" id="GO:0005829">
    <property type="term" value="C:cytosol"/>
    <property type="evidence" value="ECO:0007669"/>
    <property type="project" value="TreeGrafter"/>
</dbReference>
<evidence type="ECO:0000259" key="1">
    <source>
        <dbReference type="Pfam" id="PF00117"/>
    </source>
</evidence>
<dbReference type="InterPro" id="IPR029062">
    <property type="entry name" value="Class_I_gatase-like"/>
</dbReference>
<keyword evidence="2" id="KW-0315">Glutamine amidotransferase</keyword>
<gene>
    <name evidence="2" type="ORF">GJ668_00935</name>
</gene>
<protein>
    <submittedName>
        <fullName evidence="2">Glutamine amidotransferase</fullName>
    </submittedName>
</protein>
<dbReference type="SUPFAM" id="SSF52317">
    <property type="entry name" value="Class I glutamine amidotransferase-like"/>
    <property type="match status" value="1"/>
</dbReference>
<dbReference type="RefSeq" id="WP_155448226.1">
    <property type="nucleotide sequence ID" value="NZ_WNKT01000001.1"/>
</dbReference>
<dbReference type="Gene3D" id="3.40.50.880">
    <property type="match status" value="1"/>
</dbReference>
<dbReference type="Pfam" id="PF00117">
    <property type="entry name" value="GATase"/>
    <property type="match status" value="1"/>
</dbReference>
<comment type="caution">
    <text evidence="2">The sequence shown here is derived from an EMBL/GenBank/DDBJ whole genome shotgun (WGS) entry which is preliminary data.</text>
</comment>
<dbReference type="Proteomes" id="UP000434044">
    <property type="component" value="Unassembled WGS sequence"/>
</dbReference>
<dbReference type="GO" id="GO:0016740">
    <property type="term" value="F:transferase activity"/>
    <property type="evidence" value="ECO:0007669"/>
    <property type="project" value="UniProtKB-KW"/>
</dbReference>
<dbReference type="PANTHER" id="PTHR42695">
    <property type="entry name" value="GLUTAMINE AMIDOTRANSFERASE YLR126C-RELATED"/>
    <property type="match status" value="1"/>
</dbReference>
<evidence type="ECO:0000313" key="2">
    <source>
        <dbReference type="EMBL" id="MTW19655.1"/>
    </source>
</evidence>
<dbReference type="PANTHER" id="PTHR42695:SF5">
    <property type="entry name" value="GLUTAMINE AMIDOTRANSFERASE YLR126C-RELATED"/>
    <property type="match status" value="1"/>
</dbReference>
<accession>A0A6N8E6C2</accession>
<name>A0A6N8E6C2_9GAMM</name>
<evidence type="ECO:0000313" key="3">
    <source>
        <dbReference type="Proteomes" id="UP000434044"/>
    </source>
</evidence>
<organism evidence="2 3">
    <name type="scientific">Allochromatium palmeri</name>
    <dbReference type="NCBI Taxonomy" id="231048"/>
    <lineage>
        <taxon>Bacteria</taxon>
        <taxon>Pseudomonadati</taxon>
        <taxon>Pseudomonadota</taxon>
        <taxon>Gammaproteobacteria</taxon>
        <taxon>Chromatiales</taxon>
        <taxon>Chromatiaceae</taxon>
        <taxon>Allochromatium</taxon>
    </lineage>
</organism>
<dbReference type="PROSITE" id="PS51273">
    <property type="entry name" value="GATASE_TYPE_1"/>
    <property type="match status" value="1"/>
</dbReference>
<dbReference type="InterPro" id="IPR044992">
    <property type="entry name" value="ChyE-like"/>
</dbReference>
<dbReference type="OrthoDB" id="9813383at2"/>
<dbReference type="EMBL" id="WNKT01000001">
    <property type="protein sequence ID" value="MTW19655.1"/>
    <property type="molecule type" value="Genomic_DNA"/>
</dbReference>
<dbReference type="NCBIfam" id="NF005458">
    <property type="entry name" value="PRK07053.1"/>
    <property type="match status" value="1"/>
</dbReference>
<dbReference type="InterPro" id="IPR017926">
    <property type="entry name" value="GATASE"/>
</dbReference>
<keyword evidence="3" id="KW-1185">Reference proteome</keyword>